<dbReference type="GO" id="GO:0016209">
    <property type="term" value="F:antioxidant activity"/>
    <property type="evidence" value="ECO:0007669"/>
    <property type="project" value="InterPro"/>
</dbReference>
<comment type="caution">
    <text evidence="7">The sequence shown here is derived from an EMBL/GenBank/DDBJ whole genome shotgun (WGS) entry which is preliminary data.</text>
</comment>
<feature type="domain" description="Thioredoxin" evidence="6">
    <location>
        <begin position="243"/>
        <end position="388"/>
    </location>
</feature>
<accession>A0A412TQM4</accession>
<dbReference type="SUPFAM" id="SSF52833">
    <property type="entry name" value="Thioredoxin-like"/>
    <property type="match status" value="1"/>
</dbReference>
<evidence type="ECO:0000256" key="5">
    <source>
        <dbReference type="SAM" id="SignalP"/>
    </source>
</evidence>
<evidence type="ECO:0000256" key="1">
    <source>
        <dbReference type="ARBA" id="ARBA00004196"/>
    </source>
</evidence>
<dbReference type="InterPro" id="IPR050553">
    <property type="entry name" value="Thioredoxin_ResA/DsbE_sf"/>
</dbReference>
<keyword evidence="4" id="KW-0676">Redox-active center</keyword>
<evidence type="ECO:0000313" key="7">
    <source>
        <dbReference type="EMBL" id="RGU56066.1"/>
    </source>
</evidence>
<keyword evidence="2" id="KW-0201">Cytochrome c-type biogenesis</keyword>
<dbReference type="GO" id="GO:0030313">
    <property type="term" value="C:cell envelope"/>
    <property type="evidence" value="ECO:0007669"/>
    <property type="project" value="UniProtKB-SubCell"/>
</dbReference>
<dbReference type="InterPro" id="IPR000866">
    <property type="entry name" value="AhpC/TSA"/>
</dbReference>
<dbReference type="Pfam" id="PF00578">
    <property type="entry name" value="AhpC-TSA"/>
    <property type="match status" value="1"/>
</dbReference>
<reference evidence="7 8" key="1">
    <citation type="submission" date="2018-08" db="EMBL/GenBank/DDBJ databases">
        <title>A genome reference for cultivated species of the human gut microbiota.</title>
        <authorList>
            <person name="Zou Y."/>
            <person name="Xue W."/>
            <person name="Luo G."/>
        </authorList>
    </citation>
    <scope>NUCLEOTIDE SEQUENCE [LARGE SCALE GENOMIC DNA]</scope>
    <source>
        <strain evidence="7 8">AF16-14</strain>
    </source>
</reference>
<evidence type="ECO:0000259" key="6">
    <source>
        <dbReference type="PROSITE" id="PS51352"/>
    </source>
</evidence>
<feature type="signal peptide" evidence="5">
    <location>
        <begin position="1"/>
        <end position="24"/>
    </location>
</feature>
<name>A0A412TQM4_9BACT</name>
<keyword evidence="3" id="KW-1015">Disulfide bond</keyword>
<dbReference type="RefSeq" id="WP_087381496.1">
    <property type="nucleotide sequence ID" value="NZ_NFIM01000005.1"/>
</dbReference>
<keyword evidence="5" id="KW-0732">Signal</keyword>
<gene>
    <name evidence="7" type="ORF">DWW57_09905</name>
</gene>
<proteinExistence type="predicted"/>
<dbReference type="PANTHER" id="PTHR42852:SF6">
    <property type="entry name" value="THIOL:DISULFIDE INTERCHANGE PROTEIN DSBE"/>
    <property type="match status" value="1"/>
</dbReference>
<dbReference type="GO" id="GO:0017004">
    <property type="term" value="P:cytochrome complex assembly"/>
    <property type="evidence" value="ECO:0007669"/>
    <property type="project" value="UniProtKB-KW"/>
</dbReference>
<dbReference type="EMBL" id="QRYC01000012">
    <property type="protein sequence ID" value="RGU56066.1"/>
    <property type="molecule type" value="Genomic_DNA"/>
</dbReference>
<evidence type="ECO:0000256" key="2">
    <source>
        <dbReference type="ARBA" id="ARBA00022748"/>
    </source>
</evidence>
<protein>
    <submittedName>
        <fullName evidence="7">AhpC/TSA family protein</fullName>
    </submittedName>
</protein>
<dbReference type="AlphaFoldDB" id="A0A412TQM4"/>
<comment type="subcellular location">
    <subcellularLocation>
        <location evidence="1">Cell envelope</location>
    </subcellularLocation>
</comment>
<evidence type="ECO:0000313" key="8">
    <source>
        <dbReference type="Proteomes" id="UP000284243"/>
    </source>
</evidence>
<dbReference type="Gene3D" id="3.40.30.10">
    <property type="entry name" value="Glutaredoxin"/>
    <property type="match status" value="1"/>
</dbReference>
<sequence length="388" mass="44753">MVSGMMKKTMITLVLLGCAFLLPAQTKTTVQGRIENAENLRLYYYLNEESYPVSVDGDGRYNIELDLSDFTIIKFSPLTGYPSITLNKEGAHRPAPSMPVYIEPGEQVTVDFDLQKWPMAQIKGQKVAREWGKLYEAYGVWIHTAYENDRAKRDYNRKRDLSPEEQKQMDEEVAALRQKYNGQLQEFCATHPDSYISLEQVSQKVRKNPVEELMTDFNRLSRRIQESEPGQELLARITAKKNSSVGVAAPDFSGLTPEGKEVKLTDYRGKYVVIDFWGSWCHACRHSHPHMRELYEKYHSQGLEFIHIANEYQKKLEEKKEKWLAAIKEDQIGAFTHILNTADNDIVKVYNIQAFPTKILVSPTGEILGRWEGEAPELDRMLEKIFFK</sequence>
<dbReference type="InterPro" id="IPR036249">
    <property type="entry name" value="Thioredoxin-like_sf"/>
</dbReference>
<evidence type="ECO:0000256" key="3">
    <source>
        <dbReference type="ARBA" id="ARBA00023157"/>
    </source>
</evidence>
<dbReference type="PANTHER" id="PTHR42852">
    <property type="entry name" value="THIOL:DISULFIDE INTERCHANGE PROTEIN DSBE"/>
    <property type="match status" value="1"/>
</dbReference>
<organism evidence="7 8">
    <name type="scientific">Odoribacter splanchnicus</name>
    <dbReference type="NCBI Taxonomy" id="28118"/>
    <lineage>
        <taxon>Bacteria</taxon>
        <taxon>Pseudomonadati</taxon>
        <taxon>Bacteroidota</taxon>
        <taxon>Bacteroidia</taxon>
        <taxon>Bacteroidales</taxon>
        <taxon>Odoribacteraceae</taxon>
        <taxon>Odoribacter</taxon>
    </lineage>
</organism>
<evidence type="ECO:0000256" key="4">
    <source>
        <dbReference type="ARBA" id="ARBA00023284"/>
    </source>
</evidence>
<feature type="chain" id="PRO_5019196655" evidence="5">
    <location>
        <begin position="25"/>
        <end position="388"/>
    </location>
</feature>
<dbReference type="CDD" id="cd02966">
    <property type="entry name" value="TlpA_like_family"/>
    <property type="match status" value="1"/>
</dbReference>
<dbReference type="Proteomes" id="UP000284243">
    <property type="component" value="Unassembled WGS sequence"/>
</dbReference>
<dbReference type="PROSITE" id="PS51352">
    <property type="entry name" value="THIOREDOXIN_2"/>
    <property type="match status" value="1"/>
</dbReference>
<dbReference type="InterPro" id="IPR013766">
    <property type="entry name" value="Thioredoxin_domain"/>
</dbReference>
<dbReference type="GO" id="GO:0016491">
    <property type="term" value="F:oxidoreductase activity"/>
    <property type="evidence" value="ECO:0007669"/>
    <property type="project" value="InterPro"/>
</dbReference>